<feature type="transmembrane region" description="Helical" evidence="4">
    <location>
        <begin position="435"/>
        <end position="454"/>
    </location>
</feature>
<accession>A0A7X6KXV1</accession>
<feature type="compositionally biased region" description="Low complexity" evidence="3">
    <location>
        <begin position="407"/>
        <end position="422"/>
    </location>
</feature>
<dbReference type="RefSeq" id="WP_168631342.1">
    <property type="nucleotide sequence ID" value="NZ_BONL01000005.1"/>
</dbReference>
<evidence type="ECO:0000256" key="4">
    <source>
        <dbReference type="SAM" id="Phobius"/>
    </source>
</evidence>
<evidence type="ECO:0000256" key="1">
    <source>
        <dbReference type="ARBA" id="ARBA00004496"/>
    </source>
</evidence>
<dbReference type="InterPro" id="IPR031549">
    <property type="entry name" value="ASH"/>
</dbReference>
<dbReference type="Pfam" id="PF15780">
    <property type="entry name" value="ASH"/>
    <property type="match status" value="1"/>
</dbReference>
<keyword evidence="4" id="KW-1133">Transmembrane helix</keyword>
<dbReference type="Gene3D" id="2.60.40.10">
    <property type="entry name" value="Immunoglobulins"/>
    <property type="match status" value="2"/>
</dbReference>
<gene>
    <name evidence="7" type="ORF">HGA03_16175</name>
</gene>
<feature type="chain" id="PRO_5030694335" evidence="5">
    <location>
        <begin position="26"/>
        <end position="462"/>
    </location>
</feature>
<proteinExistence type="predicted"/>
<keyword evidence="5" id="KW-0732">Signal</keyword>
<keyword evidence="4" id="KW-0812">Transmembrane</keyword>
<dbReference type="GO" id="GO:0005737">
    <property type="term" value="C:cytoplasm"/>
    <property type="evidence" value="ECO:0007669"/>
    <property type="project" value="UniProtKB-SubCell"/>
</dbReference>
<feature type="signal peptide" evidence="5">
    <location>
        <begin position="1"/>
        <end position="25"/>
    </location>
</feature>
<dbReference type="InterPro" id="IPR013783">
    <property type="entry name" value="Ig-like_fold"/>
</dbReference>
<dbReference type="GO" id="GO:0005975">
    <property type="term" value="P:carbohydrate metabolic process"/>
    <property type="evidence" value="ECO:0007669"/>
    <property type="project" value="UniProtKB-ARBA"/>
</dbReference>
<sequence>MKLLRALGTLLLTATLTVAAPAAFAADPPPTTSTGFAAGSWGDPIDNDLFTLSGSRWKGTVGIGAPRATTSVLTLTAKTDLTMQQGTWSDEPDGMAIYRSGTCPASVWSQTITMAAGDTCQIWVSYGPDTTDEWSSYISGLHFTATTSGGATASEYVGLENQVQHVLPAAPLDFGEVPLGTTSAPGSIAVQNITPDEVRVELTYLTSMAPFHLADDQPATFTIQPGATADVQVTFTPTALGRVSEWWNTLATVTTVGGTAQSTPRLSEFIGTGVERQAGLTAGPVDFGEVTEGDTVQQPIAVTNTGAVPLRLSTEDVQSAGAETVEVALPTDEVAPGQTVTGTVTWHGAGDDLAATVRVNGDDSGAAPAAVTPATTATELVALTGTVAAPSAPEPTTPPTIPPTAPEKPATPDTTTGATTATTTRLAITGSGSTAWILGVAAGAVLLGTGLVAARRVRRATR</sequence>
<evidence type="ECO:0000259" key="6">
    <source>
        <dbReference type="Pfam" id="PF15780"/>
    </source>
</evidence>
<evidence type="ECO:0000313" key="7">
    <source>
        <dbReference type="EMBL" id="NKY24207.1"/>
    </source>
</evidence>
<dbReference type="Proteomes" id="UP000581206">
    <property type="component" value="Unassembled WGS sequence"/>
</dbReference>
<organism evidence="7 8">
    <name type="scientific">Cellulomonas denverensis</name>
    <dbReference type="NCBI Taxonomy" id="264297"/>
    <lineage>
        <taxon>Bacteria</taxon>
        <taxon>Bacillati</taxon>
        <taxon>Actinomycetota</taxon>
        <taxon>Actinomycetes</taxon>
        <taxon>Micrococcales</taxon>
        <taxon>Cellulomonadaceae</taxon>
        <taxon>Cellulomonas</taxon>
    </lineage>
</organism>
<name>A0A7X6KXV1_9CELL</name>
<dbReference type="AlphaFoldDB" id="A0A7X6KXV1"/>
<comment type="subcellular location">
    <subcellularLocation>
        <location evidence="1">Cytoplasm</location>
    </subcellularLocation>
</comment>
<keyword evidence="2" id="KW-0963">Cytoplasm</keyword>
<dbReference type="NCBIfam" id="NF012200">
    <property type="entry name" value="choice_anch_D"/>
    <property type="match status" value="2"/>
</dbReference>
<evidence type="ECO:0000256" key="5">
    <source>
        <dbReference type="SAM" id="SignalP"/>
    </source>
</evidence>
<reference evidence="7 8" key="1">
    <citation type="submission" date="2020-04" db="EMBL/GenBank/DDBJ databases">
        <title>MicrobeNet Type strains.</title>
        <authorList>
            <person name="Nicholson A.C."/>
        </authorList>
    </citation>
    <scope>NUCLEOTIDE SEQUENCE [LARGE SCALE GENOMIC DNA]</scope>
    <source>
        <strain evidence="7 8">ATCC BAA-788</strain>
    </source>
</reference>
<feature type="domain" description="Abnormal spindle-like microcephaly-associated protein ASH" evidence="6">
    <location>
        <begin position="166"/>
        <end position="245"/>
    </location>
</feature>
<keyword evidence="4" id="KW-0472">Membrane</keyword>
<protein>
    <submittedName>
        <fullName evidence="7">Choice-of-anchor D domain-containing protein</fullName>
    </submittedName>
</protein>
<feature type="region of interest" description="Disordered" evidence="3">
    <location>
        <begin position="389"/>
        <end position="422"/>
    </location>
</feature>
<dbReference type="EMBL" id="JAAXOX010000013">
    <property type="protein sequence ID" value="NKY24207.1"/>
    <property type="molecule type" value="Genomic_DNA"/>
</dbReference>
<comment type="caution">
    <text evidence="7">The sequence shown here is derived from an EMBL/GenBank/DDBJ whole genome shotgun (WGS) entry which is preliminary data.</text>
</comment>
<evidence type="ECO:0000256" key="3">
    <source>
        <dbReference type="SAM" id="MobiDB-lite"/>
    </source>
</evidence>
<evidence type="ECO:0000256" key="2">
    <source>
        <dbReference type="ARBA" id="ARBA00022490"/>
    </source>
</evidence>
<feature type="compositionally biased region" description="Pro residues" evidence="3">
    <location>
        <begin position="392"/>
        <end position="406"/>
    </location>
</feature>
<keyword evidence="8" id="KW-1185">Reference proteome</keyword>
<evidence type="ECO:0000313" key="8">
    <source>
        <dbReference type="Proteomes" id="UP000581206"/>
    </source>
</evidence>